<sequence length="101" mass="11656">LDSDILDYWRQVSQLVGTRSEMECQLFHKEFLESKLANPRKTDNQKKKTKVSGRKKGEPIKGGKGTLKRKQGLREFLDEQNEGYEDKLFEGSPYSSKKTTS</sequence>
<feature type="non-terminal residue" evidence="2">
    <location>
        <position position="1"/>
    </location>
</feature>
<dbReference type="AlphaFoldDB" id="A0AAV2HR29"/>
<accession>A0AAV2HR29</accession>
<evidence type="ECO:0000256" key="1">
    <source>
        <dbReference type="SAM" id="MobiDB-lite"/>
    </source>
</evidence>
<gene>
    <name evidence="2" type="ORF">GSLYS_00008551001</name>
</gene>
<organism evidence="2 3">
    <name type="scientific">Lymnaea stagnalis</name>
    <name type="common">Great pond snail</name>
    <name type="synonym">Helix stagnalis</name>
    <dbReference type="NCBI Taxonomy" id="6523"/>
    <lineage>
        <taxon>Eukaryota</taxon>
        <taxon>Metazoa</taxon>
        <taxon>Spiralia</taxon>
        <taxon>Lophotrochozoa</taxon>
        <taxon>Mollusca</taxon>
        <taxon>Gastropoda</taxon>
        <taxon>Heterobranchia</taxon>
        <taxon>Euthyneura</taxon>
        <taxon>Panpulmonata</taxon>
        <taxon>Hygrophila</taxon>
        <taxon>Lymnaeoidea</taxon>
        <taxon>Lymnaeidae</taxon>
        <taxon>Lymnaea</taxon>
    </lineage>
</organism>
<feature type="region of interest" description="Disordered" evidence="1">
    <location>
        <begin position="37"/>
        <end position="71"/>
    </location>
</feature>
<name>A0AAV2HR29_LYMST</name>
<reference evidence="2 3" key="1">
    <citation type="submission" date="2024-04" db="EMBL/GenBank/DDBJ databases">
        <authorList>
            <consortium name="Genoscope - CEA"/>
            <person name="William W."/>
        </authorList>
    </citation>
    <scope>NUCLEOTIDE SEQUENCE [LARGE SCALE GENOMIC DNA]</scope>
</reference>
<protein>
    <submittedName>
        <fullName evidence="2">Uncharacterized protein</fullName>
    </submittedName>
</protein>
<keyword evidence="3" id="KW-1185">Reference proteome</keyword>
<proteinExistence type="predicted"/>
<evidence type="ECO:0000313" key="2">
    <source>
        <dbReference type="EMBL" id="CAL1534591.1"/>
    </source>
</evidence>
<feature type="non-terminal residue" evidence="2">
    <location>
        <position position="101"/>
    </location>
</feature>
<evidence type="ECO:0000313" key="3">
    <source>
        <dbReference type="Proteomes" id="UP001497497"/>
    </source>
</evidence>
<dbReference type="EMBL" id="CAXITT010000176">
    <property type="protein sequence ID" value="CAL1534591.1"/>
    <property type="molecule type" value="Genomic_DNA"/>
</dbReference>
<comment type="caution">
    <text evidence="2">The sequence shown here is derived from an EMBL/GenBank/DDBJ whole genome shotgun (WGS) entry which is preliminary data.</text>
</comment>
<dbReference type="Proteomes" id="UP001497497">
    <property type="component" value="Unassembled WGS sequence"/>
</dbReference>